<gene>
    <name evidence="1" type="ORF">NA66_102258</name>
</gene>
<sequence>MELSVERVDVWAATIEDKPGGLATVLSALRTAGADLQFIVARRTSETPGKGVVFVAPLQGDAVIRAATQVGFSVTPSVHSVRVMGLDQMGIIGQLAQMLADGAINLRGVSAAVLGSQFIAYFAVDSADDADKAIDLLQRA</sequence>
<organism evidence="1 2">
    <name type="scientific">Burkholderia pyrrocinia</name>
    <name type="common">Pseudomonas pyrrocinia</name>
    <dbReference type="NCBI Taxonomy" id="60550"/>
    <lineage>
        <taxon>Bacteria</taxon>
        <taxon>Pseudomonadati</taxon>
        <taxon>Pseudomonadota</taxon>
        <taxon>Betaproteobacteria</taxon>
        <taxon>Burkholderiales</taxon>
        <taxon>Burkholderiaceae</taxon>
        <taxon>Burkholderia</taxon>
        <taxon>Burkholderia cepacia complex</taxon>
    </lineage>
</organism>
<dbReference type="SUPFAM" id="SSF55021">
    <property type="entry name" value="ACT-like"/>
    <property type="match status" value="1"/>
</dbReference>
<evidence type="ECO:0000313" key="2">
    <source>
        <dbReference type="Proteomes" id="UP000247755"/>
    </source>
</evidence>
<evidence type="ECO:0000313" key="1">
    <source>
        <dbReference type="EMBL" id="PXX26962.1"/>
    </source>
</evidence>
<dbReference type="RefSeq" id="WP_034180480.1">
    <property type="nucleotide sequence ID" value="NZ_CP091308.1"/>
</dbReference>
<dbReference type="Gene3D" id="3.30.70.260">
    <property type="match status" value="1"/>
</dbReference>
<comment type="caution">
    <text evidence="1">The sequence shown here is derived from an EMBL/GenBank/DDBJ whole genome shotgun (WGS) entry which is preliminary data.</text>
</comment>
<protein>
    <submittedName>
        <fullName evidence="1">Uncharacterized protein</fullName>
    </submittedName>
</protein>
<dbReference type="Proteomes" id="UP000247755">
    <property type="component" value="Unassembled WGS sequence"/>
</dbReference>
<dbReference type="InterPro" id="IPR045865">
    <property type="entry name" value="ACT-like_dom_sf"/>
</dbReference>
<name>A0A087NXK7_BURPY</name>
<reference evidence="1 2" key="1">
    <citation type="submission" date="2018-05" db="EMBL/GenBank/DDBJ databases">
        <title>Comparative genomics of bacterial root endophytes of switchgrass collected from native prairies over two seasons.</title>
        <authorList>
            <person name="Tang Y."/>
        </authorList>
    </citation>
    <scope>NUCLEOTIDE SEQUENCE [LARGE SCALE GENOMIC DNA]</scope>
    <source>
        <strain evidence="1 2">NFIX32</strain>
    </source>
</reference>
<accession>A0A087NXK7</accession>
<proteinExistence type="predicted"/>
<dbReference type="AlphaFoldDB" id="A0A087NXK7"/>
<dbReference type="EMBL" id="QJJY01000022">
    <property type="protein sequence ID" value="PXX26962.1"/>
    <property type="molecule type" value="Genomic_DNA"/>
</dbReference>